<dbReference type="Proteomes" id="UP000324222">
    <property type="component" value="Unassembled WGS sequence"/>
</dbReference>
<reference evidence="2 3" key="1">
    <citation type="submission" date="2019-05" db="EMBL/GenBank/DDBJ databases">
        <title>Another draft genome of Portunus trituberculatus and its Hox gene families provides insights of decapod evolution.</title>
        <authorList>
            <person name="Jeong J.-H."/>
            <person name="Song I."/>
            <person name="Kim S."/>
            <person name="Choi T."/>
            <person name="Kim D."/>
            <person name="Ryu S."/>
            <person name="Kim W."/>
        </authorList>
    </citation>
    <scope>NUCLEOTIDE SEQUENCE [LARGE SCALE GENOMIC DNA]</scope>
    <source>
        <tissue evidence="2">Muscle</tissue>
    </source>
</reference>
<feature type="region of interest" description="Disordered" evidence="1">
    <location>
        <begin position="1"/>
        <end position="31"/>
    </location>
</feature>
<name>A0A5B7HCN9_PORTR</name>
<evidence type="ECO:0000256" key="1">
    <source>
        <dbReference type="SAM" id="MobiDB-lite"/>
    </source>
</evidence>
<protein>
    <submittedName>
        <fullName evidence="2">Uncharacterized protein</fullName>
    </submittedName>
</protein>
<gene>
    <name evidence="2" type="ORF">E2C01_064761</name>
</gene>
<accession>A0A5B7HCN9</accession>
<proteinExistence type="predicted"/>
<sequence length="86" mass="9054">MTPATLTAQRPSPPPAQQSIPQGQHASTKRFRRTTLSCAWAAWGGASARPAPRLAPLAARRRQGNEAAGVRATHIAAAQVAPPEPR</sequence>
<dbReference type="EMBL" id="VSRR010031251">
    <property type="protein sequence ID" value="MPC70511.1"/>
    <property type="molecule type" value="Genomic_DNA"/>
</dbReference>
<dbReference type="AlphaFoldDB" id="A0A5B7HCN9"/>
<evidence type="ECO:0000313" key="3">
    <source>
        <dbReference type="Proteomes" id="UP000324222"/>
    </source>
</evidence>
<evidence type="ECO:0000313" key="2">
    <source>
        <dbReference type="EMBL" id="MPC70511.1"/>
    </source>
</evidence>
<comment type="caution">
    <text evidence="2">The sequence shown here is derived from an EMBL/GenBank/DDBJ whole genome shotgun (WGS) entry which is preliminary data.</text>
</comment>
<keyword evidence="3" id="KW-1185">Reference proteome</keyword>
<organism evidence="2 3">
    <name type="scientific">Portunus trituberculatus</name>
    <name type="common">Swimming crab</name>
    <name type="synonym">Neptunus trituberculatus</name>
    <dbReference type="NCBI Taxonomy" id="210409"/>
    <lineage>
        <taxon>Eukaryota</taxon>
        <taxon>Metazoa</taxon>
        <taxon>Ecdysozoa</taxon>
        <taxon>Arthropoda</taxon>
        <taxon>Crustacea</taxon>
        <taxon>Multicrustacea</taxon>
        <taxon>Malacostraca</taxon>
        <taxon>Eumalacostraca</taxon>
        <taxon>Eucarida</taxon>
        <taxon>Decapoda</taxon>
        <taxon>Pleocyemata</taxon>
        <taxon>Brachyura</taxon>
        <taxon>Eubrachyura</taxon>
        <taxon>Portunoidea</taxon>
        <taxon>Portunidae</taxon>
        <taxon>Portuninae</taxon>
        <taxon>Portunus</taxon>
    </lineage>
</organism>